<dbReference type="NCBIfam" id="NF010539">
    <property type="entry name" value="PRK13927.1"/>
    <property type="match status" value="1"/>
</dbReference>
<dbReference type="InterPro" id="IPR043129">
    <property type="entry name" value="ATPase_NBD"/>
</dbReference>
<comment type="caution">
    <text evidence="7">The sequence shown here is derived from an EMBL/GenBank/DDBJ whole genome shotgun (WGS) entry which is preliminary data.</text>
</comment>
<dbReference type="PANTHER" id="PTHR42749">
    <property type="entry name" value="CELL SHAPE-DETERMINING PROTEIN MREB"/>
    <property type="match status" value="1"/>
</dbReference>
<dbReference type="RefSeq" id="WP_045463677.1">
    <property type="nucleotide sequence ID" value="NZ_BBLT01000004.1"/>
</dbReference>
<dbReference type="STRING" id="153721.MYP_2562"/>
<evidence type="ECO:0000256" key="6">
    <source>
        <dbReference type="HAMAP-Rule" id="MF_02207"/>
    </source>
</evidence>
<evidence type="ECO:0000256" key="2">
    <source>
        <dbReference type="ARBA" id="ARBA00022741"/>
    </source>
</evidence>
<comment type="subunit">
    <text evidence="6">Forms polymers.</text>
</comment>
<dbReference type="GO" id="GO:0005737">
    <property type="term" value="C:cytoplasm"/>
    <property type="evidence" value="ECO:0007669"/>
    <property type="project" value="UniProtKB-SubCell"/>
</dbReference>
<evidence type="ECO:0000256" key="3">
    <source>
        <dbReference type="ARBA" id="ARBA00022840"/>
    </source>
</evidence>
<accession>A0A098LGY1</accession>
<dbReference type="SUPFAM" id="SSF53067">
    <property type="entry name" value="Actin-like ATPase domain"/>
    <property type="match status" value="2"/>
</dbReference>
<evidence type="ECO:0000256" key="1">
    <source>
        <dbReference type="ARBA" id="ARBA00022490"/>
    </source>
</evidence>
<keyword evidence="3 6" id="KW-0067">ATP-binding</keyword>
<comment type="subcellular location">
    <subcellularLocation>
        <location evidence="6">Cytoplasm</location>
    </subcellularLocation>
    <text evidence="6">Membrane-associated.</text>
</comment>
<dbReference type="eggNOG" id="COG1077">
    <property type="taxonomic scope" value="Bacteria"/>
</dbReference>
<dbReference type="GO" id="GO:0008360">
    <property type="term" value="P:regulation of cell shape"/>
    <property type="evidence" value="ECO:0007669"/>
    <property type="project" value="UniProtKB-UniRule"/>
</dbReference>
<keyword evidence="1 6" id="KW-0963">Cytoplasm</keyword>
<protein>
    <recommendedName>
        <fullName evidence="6">Cell shape-determining protein MreB</fullName>
    </recommendedName>
</protein>
<dbReference type="EMBL" id="BBLT01000004">
    <property type="protein sequence ID" value="GAL85333.1"/>
    <property type="molecule type" value="Genomic_DNA"/>
</dbReference>
<dbReference type="GO" id="GO:0005524">
    <property type="term" value="F:ATP binding"/>
    <property type="evidence" value="ECO:0007669"/>
    <property type="project" value="UniProtKB-KW"/>
</dbReference>
<dbReference type="AlphaFoldDB" id="A0A098LGY1"/>
<reference evidence="7 8" key="1">
    <citation type="submission" date="2014-09" db="EMBL/GenBank/DDBJ databases">
        <title>Sporocytophaga myxococcoides PG-01 genome sequencing.</title>
        <authorList>
            <person name="Liu L."/>
            <person name="Gao P.J."/>
            <person name="Chen G.J."/>
            <person name="Wang L.S."/>
        </authorList>
    </citation>
    <scope>NUCLEOTIDE SEQUENCE [LARGE SCALE GENOMIC DNA]</scope>
    <source>
        <strain evidence="7 8">PG-01</strain>
    </source>
</reference>
<evidence type="ECO:0000256" key="5">
    <source>
        <dbReference type="ARBA" id="ARBA00023458"/>
    </source>
</evidence>
<feature type="binding site" evidence="6">
    <location>
        <begin position="211"/>
        <end position="214"/>
    </location>
    <ligand>
        <name>ATP</name>
        <dbReference type="ChEBI" id="CHEBI:30616"/>
    </ligand>
</feature>
<dbReference type="PANTHER" id="PTHR42749:SF1">
    <property type="entry name" value="CELL SHAPE-DETERMINING PROTEIN MREB"/>
    <property type="match status" value="1"/>
</dbReference>
<dbReference type="PRINTS" id="PR01652">
    <property type="entry name" value="SHAPEPROTEIN"/>
</dbReference>
<dbReference type="HAMAP" id="MF_02207">
    <property type="entry name" value="MreB"/>
    <property type="match status" value="1"/>
</dbReference>
<evidence type="ECO:0000313" key="7">
    <source>
        <dbReference type="EMBL" id="GAL85333.1"/>
    </source>
</evidence>
<proteinExistence type="inferred from homology"/>
<dbReference type="InterPro" id="IPR056546">
    <property type="entry name" value="MreB_MamK-like"/>
</dbReference>
<sequence length="342" mass="38242">MLNLNFNKEKSFAIDLGNNNTLLTDRNNVLLSEPSYIVLNRYNNSLKAVGGEAYDMFEKTHENLKAVKPMKGGVIADFHSAEKMLGGLVDKIFPSKLPFRGFDHIISGIPYYATEVERRALRDALEQFNSRKKYLIFEPLAAAMGMGLNIEEPDGKFIVDIGGGITEIVVISLSGIVSFNSIRTAGDTFDEEIQDHFRRNYNLAVGLKTAEQIKIRIGAVREDIENPPAPLTIKGKDLVTGIPITKKIDHKEIFYVIDKSVTRIENTIVQTLETCPPELASDIYYNGIHVTGGNALLRGLKERFEARIQVPVHIDFDAFFSVSKGIARILQKPENYNHVLMA</sequence>
<dbReference type="Pfam" id="PF06723">
    <property type="entry name" value="MreB_Mbl"/>
    <property type="match status" value="1"/>
</dbReference>
<comment type="function">
    <text evidence="6">Forms membrane-associated dynamic filaments that are essential for cell shape determination. Acts by regulating cell wall synthesis and cell elongation, and thus cell shape. A feedback loop between cell geometry and MreB localization may maintain elongated cell shape by targeting cell wall growth to regions of negative cell wall curvature.</text>
</comment>
<name>A0A098LGY1_9BACT</name>
<organism evidence="7 8">
    <name type="scientific">Sporocytophaga myxococcoides</name>
    <dbReference type="NCBI Taxonomy" id="153721"/>
    <lineage>
        <taxon>Bacteria</taxon>
        <taxon>Pseudomonadati</taxon>
        <taxon>Bacteroidota</taxon>
        <taxon>Cytophagia</taxon>
        <taxon>Cytophagales</taxon>
        <taxon>Cytophagaceae</taxon>
        <taxon>Sporocytophaga</taxon>
    </lineage>
</organism>
<comment type="caution">
    <text evidence="6">Lacks conserved residue(s) required for the propagation of feature annotation.</text>
</comment>
<evidence type="ECO:0000313" key="8">
    <source>
        <dbReference type="Proteomes" id="UP000030185"/>
    </source>
</evidence>
<dbReference type="InterPro" id="IPR004753">
    <property type="entry name" value="MreB"/>
</dbReference>
<dbReference type="Proteomes" id="UP000030185">
    <property type="component" value="Unassembled WGS sequence"/>
</dbReference>
<keyword evidence="8" id="KW-1185">Reference proteome</keyword>
<keyword evidence="4 6" id="KW-0133">Cell shape</keyword>
<comment type="similarity">
    <text evidence="5 6">Belongs to the FtsA/MreB family.</text>
</comment>
<dbReference type="CDD" id="cd10225">
    <property type="entry name" value="ASKHA_NBD_MreB-like"/>
    <property type="match status" value="1"/>
</dbReference>
<evidence type="ECO:0000256" key="4">
    <source>
        <dbReference type="ARBA" id="ARBA00022960"/>
    </source>
</evidence>
<keyword evidence="2 6" id="KW-0547">Nucleotide-binding</keyword>
<dbReference type="Gene3D" id="3.30.420.40">
    <property type="match status" value="3"/>
</dbReference>
<dbReference type="OrthoDB" id="9768127at2"/>
<gene>
    <name evidence="6" type="primary">mreB</name>
    <name evidence="7" type="ORF">MYP_2562</name>
</gene>
<dbReference type="GO" id="GO:0000902">
    <property type="term" value="P:cell morphogenesis"/>
    <property type="evidence" value="ECO:0007669"/>
    <property type="project" value="InterPro"/>
</dbReference>